<evidence type="ECO:0000313" key="2">
    <source>
        <dbReference type="Proteomes" id="UP000826656"/>
    </source>
</evidence>
<evidence type="ECO:0000313" key="1">
    <source>
        <dbReference type="EMBL" id="KAH0755806.1"/>
    </source>
</evidence>
<sequence length="269" mass="30984">MENSSYNPFHLWYKEFKEDNSHDQELNGNESYYSGGEYERNVDSGSYDDAETCYTSHSQDEGNVRYITLLYKKSEEHALKACEDSYSYSCANLYHSRSSMYGYTSSSQSHPRGRRECATLKSKDTISYTSQGNEYLSGYGNQGRYEGCVNSLGTKRINFPIFKGWRDPKAYLDLEWQCLALGWWTQEERLQTLQGNTHPLTWEGLKGLMRFKYLPKGYTKIFNVDPRRPVLRTNVGICGALGFYLVIDGGYNLNYITPEVVAYLGLPRL</sequence>
<name>A0ABQ7UVE6_SOLTU</name>
<dbReference type="EMBL" id="JAIVGD010000018">
    <property type="protein sequence ID" value="KAH0755806.1"/>
    <property type="molecule type" value="Genomic_DNA"/>
</dbReference>
<dbReference type="Proteomes" id="UP000826656">
    <property type="component" value="Unassembled WGS sequence"/>
</dbReference>
<organism evidence="1 2">
    <name type="scientific">Solanum tuberosum</name>
    <name type="common">Potato</name>
    <dbReference type="NCBI Taxonomy" id="4113"/>
    <lineage>
        <taxon>Eukaryota</taxon>
        <taxon>Viridiplantae</taxon>
        <taxon>Streptophyta</taxon>
        <taxon>Embryophyta</taxon>
        <taxon>Tracheophyta</taxon>
        <taxon>Spermatophyta</taxon>
        <taxon>Magnoliopsida</taxon>
        <taxon>eudicotyledons</taxon>
        <taxon>Gunneridae</taxon>
        <taxon>Pentapetalae</taxon>
        <taxon>asterids</taxon>
        <taxon>lamiids</taxon>
        <taxon>Solanales</taxon>
        <taxon>Solanaceae</taxon>
        <taxon>Solanoideae</taxon>
        <taxon>Solaneae</taxon>
        <taxon>Solanum</taxon>
    </lineage>
</organism>
<reference evidence="1 2" key="1">
    <citation type="journal article" date="2021" name="bioRxiv">
        <title>Chromosome-scale and haplotype-resolved genome assembly of a tetraploid potato cultivar.</title>
        <authorList>
            <person name="Sun H."/>
            <person name="Jiao W.-B."/>
            <person name="Krause K."/>
            <person name="Campoy J.A."/>
            <person name="Goel M."/>
            <person name="Folz-Donahue K."/>
            <person name="Kukat C."/>
            <person name="Huettel B."/>
            <person name="Schneeberger K."/>
        </authorList>
    </citation>
    <scope>NUCLEOTIDE SEQUENCE [LARGE SCALE GENOMIC DNA]</scope>
    <source>
        <strain evidence="1">SolTubOtavaFocal</strain>
        <tissue evidence="1">Leaves</tissue>
    </source>
</reference>
<accession>A0ABQ7UVE6</accession>
<keyword evidence="2" id="KW-1185">Reference proteome</keyword>
<proteinExistence type="predicted"/>
<protein>
    <submittedName>
        <fullName evidence="1">Uncharacterized protein</fullName>
    </submittedName>
</protein>
<comment type="caution">
    <text evidence="1">The sequence shown here is derived from an EMBL/GenBank/DDBJ whole genome shotgun (WGS) entry which is preliminary data.</text>
</comment>
<gene>
    <name evidence="1" type="ORF">KY290_026076</name>
</gene>